<dbReference type="CDD" id="cd00096">
    <property type="entry name" value="Ig"/>
    <property type="match status" value="1"/>
</dbReference>
<dbReference type="InterPro" id="IPR003598">
    <property type="entry name" value="Ig_sub2"/>
</dbReference>
<dbReference type="InterPro" id="IPR036179">
    <property type="entry name" value="Ig-like_dom_sf"/>
</dbReference>
<dbReference type="InterPro" id="IPR013783">
    <property type="entry name" value="Ig-like_fold"/>
</dbReference>
<keyword evidence="3" id="KW-1185">Reference proteome</keyword>
<proteinExistence type="predicted"/>
<dbReference type="PANTHER" id="PTHR23278">
    <property type="entry name" value="SIDESTEP PROTEIN"/>
    <property type="match status" value="1"/>
</dbReference>
<reference evidence="2 3" key="1">
    <citation type="submission" date="2018-04" db="EMBL/GenBank/DDBJ databases">
        <authorList>
            <person name="Zhang X."/>
            <person name="Yuan J."/>
            <person name="Li F."/>
            <person name="Xiang J."/>
        </authorList>
    </citation>
    <scope>NUCLEOTIDE SEQUENCE [LARGE SCALE GENOMIC DNA]</scope>
    <source>
        <tissue evidence="2">Muscle</tissue>
    </source>
</reference>
<comment type="caution">
    <text evidence="2">The sequence shown here is derived from an EMBL/GenBank/DDBJ whole genome shotgun (WGS) entry which is preliminary data.</text>
</comment>
<dbReference type="Pfam" id="PF13927">
    <property type="entry name" value="Ig_3"/>
    <property type="match status" value="1"/>
</dbReference>
<evidence type="ECO:0000313" key="3">
    <source>
        <dbReference type="Proteomes" id="UP000283509"/>
    </source>
</evidence>
<dbReference type="Proteomes" id="UP000283509">
    <property type="component" value="Unassembled WGS sequence"/>
</dbReference>
<accession>A0A3R7QYR0</accession>
<sequence>MPRDDPDPGRSLNLSNIEEGDDVYFECSIRAHPRVFRIAWLHENHELEHNVSSGVIISNQSLVLQKVTRAASGNYYCVAFNLEGEGRSNPIMLRVKFLYFSLTLHFTPIPPPLPSPSPLPRLPLLLYLTHPLPLPLHYSSFTSPLYSFPPPLPIILTLSSPTPSLSPSLTILFSLPLLSLSPPPAHLLPYKNTYQETPLTERFQIKQIIILRKA</sequence>
<dbReference type="InterPro" id="IPR007110">
    <property type="entry name" value="Ig-like_dom"/>
</dbReference>
<dbReference type="SMART" id="SM00409">
    <property type="entry name" value="IG"/>
    <property type="match status" value="1"/>
</dbReference>
<gene>
    <name evidence="2" type="ORF">C7M84_023086</name>
</gene>
<evidence type="ECO:0000259" key="1">
    <source>
        <dbReference type="PROSITE" id="PS50835"/>
    </source>
</evidence>
<feature type="domain" description="Ig-like" evidence="1">
    <location>
        <begin position="2"/>
        <end position="94"/>
    </location>
</feature>
<dbReference type="AlphaFoldDB" id="A0A3R7QYR0"/>
<dbReference type="SMART" id="SM00408">
    <property type="entry name" value="IGc2"/>
    <property type="match status" value="1"/>
</dbReference>
<dbReference type="SUPFAM" id="SSF48726">
    <property type="entry name" value="Immunoglobulin"/>
    <property type="match status" value="1"/>
</dbReference>
<reference evidence="2 3" key="2">
    <citation type="submission" date="2019-01" db="EMBL/GenBank/DDBJ databases">
        <title>The decoding of complex shrimp genome reveals the adaptation for benthos swimmer, frequently molting mechanism and breeding impact on genome.</title>
        <authorList>
            <person name="Sun Y."/>
            <person name="Gao Y."/>
            <person name="Yu Y."/>
        </authorList>
    </citation>
    <scope>NUCLEOTIDE SEQUENCE [LARGE SCALE GENOMIC DNA]</scope>
    <source>
        <tissue evidence="2">Muscle</tissue>
    </source>
</reference>
<dbReference type="InterPro" id="IPR003599">
    <property type="entry name" value="Ig_sub"/>
</dbReference>
<dbReference type="OrthoDB" id="6378823at2759"/>
<dbReference type="PROSITE" id="PS50835">
    <property type="entry name" value="IG_LIKE"/>
    <property type="match status" value="1"/>
</dbReference>
<dbReference type="PANTHER" id="PTHR23278:SF19">
    <property type="entry name" value="OBSCURIN"/>
    <property type="match status" value="1"/>
</dbReference>
<dbReference type="EMBL" id="QCYY01000640">
    <property type="protein sequence ID" value="ROT83732.1"/>
    <property type="molecule type" value="Genomic_DNA"/>
</dbReference>
<evidence type="ECO:0000313" key="2">
    <source>
        <dbReference type="EMBL" id="ROT83732.1"/>
    </source>
</evidence>
<organism evidence="2 3">
    <name type="scientific">Penaeus vannamei</name>
    <name type="common">Whiteleg shrimp</name>
    <name type="synonym">Litopenaeus vannamei</name>
    <dbReference type="NCBI Taxonomy" id="6689"/>
    <lineage>
        <taxon>Eukaryota</taxon>
        <taxon>Metazoa</taxon>
        <taxon>Ecdysozoa</taxon>
        <taxon>Arthropoda</taxon>
        <taxon>Crustacea</taxon>
        <taxon>Multicrustacea</taxon>
        <taxon>Malacostraca</taxon>
        <taxon>Eumalacostraca</taxon>
        <taxon>Eucarida</taxon>
        <taxon>Decapoda</taxon>
        <taxon>Dendrobranchiata</taxon>
        <taxon>Penaeoidea</taxon>
        <taxon>Penaeidae</taxon>
        <taxon>Penaeus</taxon>
    </lineage>
</organism>
<name>A0A3R7QYR0_PENVA</name>
<dbReference type="Gene3D" id="2.60.40.10">
    <property type="entry name" value="Immunoglobulins"/>
    <property type="match status" value="1"/>
</dbReference>
<protein>
    <recommendedName>
        <fullName evidence="1">Ig-like domain-containing protein</fullName>
    </recommendedName>
</protein>